<comment type="similarity">
    <text evidence="2">Belongs to the bacterial solute-binding protein 7 family.</text>
</comment>
<name>A0A239D7K6_9RHOB</name>
<gene>
    <name evidence="7" type="ORF">SAMN05421757_101685</name>
</gene>
<evidence type="ECO:0000313" key="7">
    <source>
        <dbReference type="EMBL" id="SNS28257.1"/>
    </source>
</evidence>
<evidence type="ECO:0000256" key="2">
    <source>
        <dbReference type="ARBA" id="ARBA00009023"/>
    </source>
</evidence>
<dbReference type="InterPro" id="IPR018389">
    <property type="entry name" value="DctP_fam"/>
</dbReference>
<dbReference type="PIRSF" id="PIRSF006470">
    <property type="entry name" value="DctB"/>
    <property type="match status" value="1"/>
</dbReference>
<dbReference type="GO" id="GO:0030288">
    <property type="term" value="C:outer membrane-bounded periplasmic space"/>
    <property type="evidence" value="ECO:0007669"/>
    <property type="project" value="InterPro"/>
</dbReference>
<evidence type="ECO:0000256" key="3">
    <source>
        <dbReference type="ARBA" id="ARBA00022448"/>
    </source>
</evidence>
<keyword evidence="5" id="KW-0574">Periplasm</keyword>
<dbReference type="PANTHER" id="PTHR33376:SF4">
    <property type="entry name" value="SIALIC ACID-BINDING PERIPLASMIC PROTEIN SIAP"/>
    <property type="match status" value="1"/>
</dbReference>
<keyword evidence="7" id="KW-0675">Receptor</keyword>
<dbReference type="InterPro" id="IPR004682">
    <property type="entry name" value="TRAP_DctP"/>
</dbReference>
<evidence type="ECO:0000256" key="5">
    <source>
        <dbReference type="ARBA" id="ARBA00022764"/>
    </source>
</evidence>
<dbReference type="PANTHER" id="PTHR33376">
    <property type="match status" value="1"/>
</dbReference>
<feature type="chain" id="PRO_5012059789" evidence="6">
    <location>
        <begin position="27"/>
        <end position="325"/>
    </location>
</feature>
<feature type="signal peptide" evidence="6">
    <location>
        <begin position="1"/>
        <end position="26"/>
    </location>
</feature>
<dbReference type="InterPro" id="IPR038404">
    <property type="entry name" value="TRAP_DctP_sf"/>
</dbReference>
<dbReference type="Proteomes" id="UP000198426">
    <property type="component" value="Unassembled WGS sequence"/>
</dbReference>
<reference evidence="7 8" key="1">
    <citation type="submission" date="2017-06" db="EMBL/GenBank/DDBJ databases">
        <authorList>
            <person name="Kim H.J."/>
            <person name="Triplett B.A."/>
        </authorList>
    </citation>
    <scope>NUCLEOTIDE SEQUENCE [LARGE SCALE GENOMIC DNA]</scope>
    <source>
        <strain evidence="7 8">DSM 29339</strain>
    </source>
</reference>
<dbReference type="CDD" id="cd13603">
    <property type="entry name" value="PBP2_TRAP_Siap_TeaA_like"/>
    <property type="match status" value="1"/>
</dbReference>
<keyword evidence="3" id="KW-0813">Transport</keyword>
<dbReference type="Pfam" id="PF03480">
    <property type="entry name" value="DctP"/>
    <property type="match status" value="1"/>
</dbReference>
<protein>
    <submittedName>
        <fullName evidence="7">Tripartite ATP-independent transporter solute receptor, DctP family</fullName>
    </submittedName>
</protein>
<evidence type="ECO:0000313" key="8">
    <source>
        <dbReference type="Proteomes" id="UP000198426"/>
    </source>
</evidence>
<dbReference type="EMBL" id="FZOY01000001">
    <property type="protein sequence ID" value="SNS28257.1"/>
    <property type="molecule type" value="Genomic_DNA"/>
</dbReference>
<keyword evidence="4 6" id="KW-0732">Signal</keyword>
<sequence>MTLKTTIGSLLVAGLASTVLSSAAFAADMTLKLGHLANEENPWHLASVKFGEELARLTEGRIEVEVYPNESLGKEIDLINGMQLGTVDMTITGESLQNWAPMAALLAVPYAYKSLDHMDATAGGEVGDAIEAQIIEKAQIRPIAFFARGPRDLTSNRPIAHPDDLQGLKMRVPNVPLFVDVWKALGAQPTPMAFSEVFTSLQNGTIDAQENPLALIRSANFNEVQSHVNETEHVRSWIYLTIAEQTWGKLSDDDKAAVMEAAAIAQEYERGLFLDSLATDKAWLEEKGVTFVEVDGAAFAAKAKDAVLANVSDEVKPYVEALFNE</sequence>
<dbReference type="Gene3D" id="3.40.190.170">
    <property type="entry name" value="Bacterial extracellular solute-binding protein, family 7"/>
    <property type="match status" value="1"/>
</dbReference>
<accession>A0A239D7K6</accession>
<evidence type="ECO:0000256" key="6">
    <source>
        <dbReference type="SAM" id="SignalP"/>
    </source>
</evidence>
<dbReference type="RefSeq" id="WP_089231264.1">
    <property type="nucleotide sequence ID" value="NZ_FZOY01000001.1"/>
</dbReference>
<evidence type="ECO:0000256" key="1">
    <source>
        <dbReference type="ARBA" id="ARBA00004418"/>
    </source>
</evidence>
<keyword evidence="8" id="KW-1185">Reference proteome</keyword>
<dbReference type="OrthoDB" id="8673861at2"/>
<comment type="subcellular location">
    <subcellularLocation>
        <location evidence="1">Periplasm</location>
    </subcellularLocation>
</comment>
<organism evidence="7 8">
    <name type="scientific">Tropicimonas sediminicola</name>
    <dbReference type="NCBI Taxonomy" id="1031541"/>
    <lineage>
        <taxon>Bacteria</taxon>
        <taxon>Pseudomonadati</taxon>
        <taxon>Pseudomonadota</taxon>
        <taxon>Alphaproteobacteria</taxon>
        <taxon>Rhodobacterales</taxon>
        <taxon>Roseobacteraceae</taxon>
        <taxon>Tropicimonas</taxon>
    </lineage>
</organism>
<dbReference type="GO" id="GO:0055085">
    <property type="term" value="P:transmembrane transport"/>
    <property type="evidence" value="ECO:0007669"/>
    <property type="project" value="InterPro"/>
</dbReference>
<dbReference type="AlphaFoldDB" id="A0A239D7K6"/>
<dbReference type="NCBIfam" id="TIGR00787">
    <property type="entry name" value="dctP"/>
    <property type="match status" value="1"/>
</dbReference>
<dbReference type="NCBIfam" id="NF037995">
    <property type="entry name" value="TRAP_S1"/>
    <property type="match status" value="1"/>
</dbReference>
<evidence type="ECO:0000256" key="4">
    <source>
        <dbReference type="ARBA" id="ARBA00022729"/>
    </source>
</evidence>
<proteinExistence type="inferred from homology"/>